<dbReference type="EMBL" id="CACRXK020002844">
    <property type="protein sequence ID" value="CAB3996312.1"/>
    <property type="molecule type" value="Genomic_DNA"/>
</dbReference>
<dbReference type="InterPro" id="IPR003593">
    <property type="entry name" value="AAA+_ATPase"/>
</dbReference>
<keyword evidence="1" id="KW-0378">Hydrolase</keyword>
<dbReference type="GO" id="GO:0000723">
    <property type="term" value="P:telomere maintenance"/>
    <property type="evidence" value="ECO:0007669"/>
    <property type="project" value="InterPro"/>
</dbReference>
<comment type="cofactor">
    <cofactor evidence="1">
        <name>Mg(2+)</name>
        <dbReference type="ChEBI" id="CHEBI:18420"/>
    </cofactor>
</comment>
<name>A0A6S7H140_PARCT</name>
<dbReference type="InterPro" id="IPR027417">
    <property type="entry name" value="P-loop_NTPase"/>
</dbReference>
<dbReference type="GO" id="GO:0043139">
    <property type="term" value="F:5'-3' DNA helicase activity"/>
    <property type="evidence" value="ECO:0007669"/>
    <property type="project" value="UniProtKB-EC"/>
</dbReference>
<keyword evidence="1 2" id="KW-0347">Helicase</keyword>
<dbReference type="GO" id="GO:0006281">
    <property type="term" value="P:DNA repair"/>
    <property type="evidence" value="ECO:0007669"/>
    <property type="project" value="UniProtKB-KW"/>
</dbReference>
<dbReference type="InterPro" id="IPR051055">
    <property type="entry name" value="PIF1_helicase"/>
</dbReference>
<dbReference type="CDD" id="cd18809">
    <property type="entry name" value="SF1_C_RecD"/>
    <property type="match status" value="1"/>
</dbReference>
<evidence type="ECO:0000313" key="2">
    <source>
        <dbReference type="EMBL" id="CAB3996312.1"/>
    </source>
</evidence>
<dbReference type="SMART" id="SM00382">
    <property type="entry name" value="AAA"/>
    <property type="match status" value="1"/>
</dbReference>
<keyword evidence="1" id="KW-0067">ATP-binding</keyword>
<dbReference type="EC" id="5.6.2.3" evidence="1"/>
<dbReference type="Gene3D" id="3.40.50.300">
    <property type="entry name" value="P-loop containing nucleotide triphosphate hydrolases"/>
    <property type="match status" value="1"/>
</dbReference>
<dbReference type="PANTHER" id="PTHR47642:SF7">
    <property type="entry name" value="ATP-DEPENDENT DNA HELICASE PIF1"/>
    <property type="match status" value="1"/>
</dbReference>
<evidence type="ECO:0000256" key="1">
    <source>
        <dbReference type="RuleBase" id="RU363044"/>
    </source>
</evidence>
<proteinExistence type="inferred from homology"/>
<keyword evidence="1" id="KW-0227">DNA damage</keyword>
<reference evidence="2" key="1">
    <citation type="submission" date="2020-04" db="EMBL/GenBank/DDBJ databases">
        <authorList>
            <person name="Alioto T."/>
            <person name="Alioto T."/>
            <person name="Gomez Garrido J."/>
        </authorList>
    </citation>
    <scope>NUCLEOTIDE SEQUENCE</scope>
    <source>
        <strain evidence="2">A484AB</strain>
    </source>
</reference>
<dbReference type="Pfam" id="PF05970">
    <property type="entry name" value="PIF1"/>
    <property type="match status" value="1"/>
</dbReference>
<dbReference type="PANTHER" id="PTHR47642">
    <property type="entry name" value="ATP-DEPENDENT DNA HELICASE"/>
    <property type="match status" value="1"/>
</dbReference>
<comment type="caution">
    <text evidence="2">The sequence shown here is derived from an EMBL/GenBank/DDBJ whole genome shotgun (WGS) entry which is preliminary data.</text>
</comment>
<keyword evidence="1" id="KW-0234">DNA repair</keyword>
<keyword evidence="1" id="KW-0547">Nucleotide-binding</keyword>
<dbReference type="AlphaFoldDB" id="A0A6S7H140"/>
<organism evidence="2 3">
    <name type="scientific">Paramuricea clavata</name>
    <name type="common">Red gorgonian</name>
    <name type="synonym">Violescent sea-whip</name>
    <dbReference type="NCBI Taxonomy" id="317549"/>
    <lineage>
        <taxon>Eukaryota</taxon>
        <taxon>Metazoa</taxon>
        <taxon>Cnidaria</taxon>
        <taxon>Anthozoa</taxon>
        <taxon>Octocorallia</taxon>
        <taxon>Malacalcyonacea</taxon>
        <taxon>Plexauridae</taxon>
        <taxon>Paramuricea</taxon>
    </lineage>
</organism>
<dbReference type="InterPro" id="IPR010285">
    <property type="entry name" value="DNA_helicase_pif1-like_DEAD"/>
</dbReference>
<dbReference type="GO" id="GO:0006310">
    <property type="term" value="P:DNA recombination"/>
    <property type="evidence" value="ECO:0007669"/>
    <property type="project" value="UniProtKB-KW"/>
</dbReference>
<dbReference type="GO" id="GO:0016787">
    <property type="term" value="F:hydrolase activity"/>
    <property type="evidence" value="ECO:0007669"/>
    <property type="project" value="UniProtKB-KW"/>
</dbReference>
<keyword evidence="3" id="KW-1185">Reference proteome</keyword>
<dbReference type="SUPFAM" id="SSF52540">
    <property type="entry name" value="P-loop containing nucleoside triphosphate hydrolases"/>
    <property type="match status" value="2"/>
</dbReference>
<sequence length="961" mass="109883">MADSSVKLTEGQLKVLRLAESGHNICVIGKAGVGKTTVVREIIKNISSQRKTCYVVCASGVSCEPYNGVAKTIHSQYGLQTCELPAPLLIERALGRKNIVDDITDMDVLIWDEISMSSQRIFELVNILHHMISKNALPFGGIQVILVGDFWQLKPIRTLLDRGSPVFHSKLFNEAFPHRVELKEVKRQHESEIRLKKALDDVRAGGCDEDTETYFSSLNREPCCDSNDLVHIYFRKLPVEVHNIDVLSSLPGNFLILKSTDTGCAQYLEHTISNVLTLKEGCNVMLLYNINKHLRNGYRGKFIGLESKEPGEDQRLLVNFSTIGTVAIERRTWYKHDKSGVVKASRTQFPLTPCYAMTVHKAQSLTLDAAVVHCSLEFVSGQTYVALSRVREEASLQVIGFQRKFLLPVPTELLSLSVSQRDTDPTFHCCKNTHLEDSFFQCAEEDGNDGESDAIGAEQLILVRTIDEECPAKKFFETNDGVTVNLEDVLLCLCDFESKLTALPTCYSIKDFLQKILNAAYDDPFSKSIKSAAQYGIDNLEAFELLVRILWCRIFELFRDYLSENGEEVHMTNRDFTATTTKLHELFLTQEYRSDLITSFGVSCWSDINDGQRTLGFELVFSLFKLFADELGNLVRTREEEEALPFKVDEMGADGRGKVRYVGGWAVRKSLEKSRRYVHENKLSQSLHVRRKITHEMKKIELIENNVIVNHQVLRESTESPETLHVIESRQYRERGLFHISDAAYSFFLLLEQERVDRINFSKLAHLQKDMIDDSIEQVSNSQSLFSHFKNTFDSETALDKELVMDIYKDVVTRYLKMGAGQFLRDFRRDYHIKKSLAHRKSLMLKKEKAKKGRMKVHVTQIEQDRSDGKRSSHIRLLALINEVKEDIKSYYKKVELQHLCDAYQVRFLTSWNKERLAKALVQAIPEYDHIPCHQVTSTYTVGTVVTDAPDRIPVLRLRRV</sequence>
<keyword evidence="1" id="KW-0233">DNA recombination</keyword>
<dbReference type="OrthoDB" id="5974900at2759"/>
<protein>
    <recommendedName>
        <fullName evidence="1">ATP-dependent DNA helicase</fullName>
        <ecNumber evidence="1">5.6.2.3</ecNumber>
    </recommendedName>
</protein>
<gene>
    <name evidence="2" type="ORF">PACLA_8A079180</name>
</gene>
<comment type="similarity">
    <text evidence="1">Belongs to the helicase family.</text>
</comment>
<dbReference type="Proteomes" id="UP001152795">
    <property type="component" value="Unassembled WGS sequence"/>
</dbReference>
<comment type="catalytic activity">
    <reaction evidence="1">
        <text>ATP + H2O = ADP + phosphate + H(+)</text>
        <dbReference type="Rhea" id="RHEA:13065"/>
        <dbReference type="ChEBI" id="CHEBI:15377"/>
        <dbReference type="ChEBI" id="CHEBI:15378"/>
        <dbReference type="ChEBI" id="CHEBI:30616"/>
        <dbReference type="ChEBI" id="CHEBI:43474"/>
        <dbReference type="ChEBI" id="CHEBI:456216"/>
        <dbReference type="EC" id="5.6.2.3"/>
    </reaction>
</comment>
<accession>A0A6S7H140</accession>
<evidence type="ECO:0000313" key="3">
    <source>
        <dbReference type="Proteomes" id="UP001152795"/>
    </source>
</evidence>
<dbReference type="GO" id="GO:0005524">
    <property type="term" value="F:ATP binding"/>
    <property type="evidence" value="ECO:0007669"/>
    <property type="project" value="UniProtKB-KW"/>
</dbReference>